<name>A0A3P7M6K4_DIBLA</name>
<accession>A0A3P7M6K4</accession>
<dbReference type="Proteomes" id="UP000281553">
    <property type="component" value="Unassembled WGS sequence"/>
</dbReference>
<reference evidence="1 2" key="1">
    <citation type="submission" date="2018-11" db="EMBL/GenBank/DDBJ databases">
        <authorList>
            <consortium name="Pathogen Informatics"/>
        </authorList>
    </citation>
    <scope>NUCLEOTIDE SEQUENCE [LARGE SCALE GENOMIC DNA]</scope>
</reference>
<evidence type="ECO:0000313" key="1">
    <source>
        <dbReference type="EMBL" id="VDN13741.1"/>
    </source>
</evidence>
<evidence type="ECO:0000313" key="2">
    <source>
        <dbReference type="Proteomes" id="UP000281553"/>
    </source>
</evidence>
<dbReference type="AlphaFoldDB" id="A0A3P7M6K4"/>
<proteinExistence type="predicted"/>
<sequence>MEDDANDDDEEDNLPLADLCKRVVPPHLPVTDAALPEPPSPATCWLKSCHNPLPPFAERWDGQFCSCDCLVKACRQAFRAYLSQRMETPNHQAVS</sequence>
<dbReference type="OrthoDB" id="10027956at2759"/>
<gene>
    <name evidence="1" type="ORF">DILT_LOCUS9572</name>
</gene>
<dbReference type="EMBL" id="UYRU01057226">
    <property type="protein sequence ID" value="VDN13741.1"/>
    <property type="molecule type" value="Genomic_DNA"/>
</dbReference>
<keyword evidence="2" id="KW-1185">Reference proteome</keyword>
<protein>
    <submittedName>
        <fullName evidence="1">Uncharacterized protein</fullName>
    </submittedName>
</protein>
<organism evidence="1 2">
    <name type="scientific">Dibothriocephalus latus</name>
    <name type="common">Fish tapeworm</name>
    <name type="synonym">Diphyllobothrium latum</name>
    <dbReference type="NCBI Taxonomy" id="60516"/>
    <lineage>
        <taxon>Eukaryota</taxon>
        <taxon>Metazoa</taxon>
        <taxon>Spiralia</taxon>
        <taxon>Lophotrochozoa</taxon>
        <taxon>Platyhelminthes</taxon>
        <taxon>Cestoda</taxon>
        <taxon>Eucestoda</taxon>
        <taxon>Diphyllobothriidea</taxon>
        <taxon>Diphyllobothriidae</taxon>
        <taxon>Dibothriocephalus</taxon>
    </lineage>
</organism>